<dbReference type="GO" id="GO:0016791">
    <property type="term" value="F:phosphatase activity"/>
    <property type="evidence" value="ECO:0007669"/>
    <property type="project" value="TreeGrafter"/>
</dbReference>
<keyword evidence="6" id="KW-1185">Reference proteome</keyword>
<organism evidence="5 6">
    <name type="scientific">Flammeovirga agarivorans</name>
    <dbReference type="NCBI Taxonomy" id="2726742"/>
    <lineage>
        <taxon>Bacteria</taxon>
        <taxon>Pseudomonadati</taxon>
        <taxon>Bacteroidota</taxon>
        <taxon>Cytophagia</taxon>
        <taxon>Cytophagales</taxon>
        <taxon>Flammeovirgaceae</taxon>
        <taxon>Flammeovirga</taxon>
    </lineage>
</organism>
<dbReference type="InterPro" id="IPR001932">
    <property type="entry name" value="PPM-type_phosphatase-like_dom"/>
</dbReference>
<keyword evidence="1" id="KW-0378">Hydrolase</keyword>
<keyword evidence="3" id="KW-0812">Transmembrane</keyword>
<keyword evidence="3" id="KW-0472">Membrane</keyword>
<gene>
    <name evidence="5" type="ORF">HGP29_05895</name>
</gene>
<name>A0A7X8SIA9_9BACT</name>
<accession>A0A7X8SIA9</accession>
<sequence length="762" mass="87171">MFRKIQSSIFSYFFTIVIIALFFLIVVINTIITKTEKKAVESRLEVVALAISDFIKTNFSEKEAAAVSLSQTITDKELNGLKKQLLKVKDDIVAPKAYQKNYDRNYAQFGKINNGKFDAKALSKLMEDSELDKSAYLYQLWLNDKRNEKDVAYWKFYKLNNTLQKFNKILNAKEAYIIDTADGKVIASSTNFVEIGQSFFSTLFTTKDGDKLVRMLAEGKRNHYWIDVSPSKLNLGKLRGYLLTKTSATGKYVIAYSYSPGDWEMMSPIASNNTDIYLVGSDGRIRTTSREFKENPSAVLLRMSQEGYSLDDLEVAKKNNSVIGLQKVDSTLWRNLGKENKILEVSSVNGINALVDVVALKRAGLDWSIVVEWDRDIAYYEWDTLRIYVNALLAIIAAFFLLGVIYGGRKLAKPIYALKRALEDLVDQPLTFLAKSHQNSGITDDMLQKLEIISEEVKTLMSDKEHLQKQLEDLAGQMEVSTKTIAHQTEEQKKLHGIKDEQHKVIEKQEHQLDDELKSVKRVLRTPLFDNTMFNSSVEEFFHIHSAKNDISGDFIWYHERDSRVFFFLGDTGKSDIDAALLRMILTSLINETVKVKKISSPDRILESLNKSLLEITKKGDKVFDSAVNLSICVWDRQKQMMEFAGANHSVFVVRDDVLDELNGDAYGIGGLGADTTLKYNTHYLPLNRIKQCRLYLFSDGFMKQKNVENEMFTHERFKELLIDMQIESIENQKDYINRTYMEWKGDGIQDDDTTILGLKIL</sequence>
<dbReference type="InterPro" id="IPR036457">
    <property type="entry name" value="PPM-type-like_dom_sf"/>
</dbReference>
<dbReference type="Gene3D" id="3.60.40.10">
    <property type="entry name" value="PPM-type phosphatase domain"/>
    <property type="match status" value="1"/>
</dbReference>
<dbReference type="Proteomes" id="UP000585050">
    <property type="component" value="Unassembled WGS sequence"/>
</dbReference>
<feature type="transmembrane region" description="Helical" evidence="3">
    <location>
        <begin position="12"/>
        <end position="32"/>
    </location>
</feature>
<evidence type="ECO:0000256" key="2">
    <source>
        <dbReference type="SAM" id="Coils"/>
    </source>
</evidence>
<proteinExistence type="predicted"/>
<evidence type="ECO:0000256" key="3">
    <source>
        <dbReference type="SAM" id="Phobius"/>
    </source>
</evidence>
<evidence type="ECO:0000259" key="4">
    <source>
        <dbReference type="Pfam" id="PF07228"/>
    </source>
</evidence>
<evidence type="ECO:0000313" key="5">
    <source>
        <dbReference type="EMBL" id="NLR90726.1"/>
    </source>
</evidence>
<dbReference type="Pfam" id="PF07228">
    <property type="entry name" value="SpoIIE"/>
    <property type="match status" value="1"/>
</dbReference>
<comment type="caution">
    <text evidence="5">The sequence shown here is derived from an EMBL/GenBank/DDBJ whole genome shotgun (WGS) entry which is preliminary data.</text>
</comment>
<feature type="domain" description="PPM-type phosphatase" evidence="4">
    <location>
        <begin position="562"/>
        <end position="760"/>
    </location>
</feature>
<dbReference type="AlphaFoldDB" id="A0A7X8SIA9"/>
<evidence type="ECO:0000256" key="1">
    <source>
        <dbReference type="ARBA" id="ARBA00022801"/>
    </source>
</evidence>
<reference evidence="5 6" key="1">
    <citation type="submission" date="2020-04" db="EMBL/GenBank/DDBJ databases">
        <title>Flammeovirga sp. SR4, a novel species isolated from seawater.</title>
        <authorList>
            <person name="Wang X."/>
        </authorList>
    </citation>
    <scope>NUCLEOTIDE SEQUENCE [LARGE SCALE GENOMIC DNA]</scope>
    <source>
        <strain evidence="5 6">SR4</strain>
    </source>
</reference>
<protein>
    <submittedName>
        <fullName evidence="5">Serine/threonine-protein phosphatase</fullName>
    </submittedName>
</protein>
<keyword evidence="3" id="KW-1133">Transmembrane helix</keyword>
<keyword evidence="2" id="KW-0175">Coiled coil</keyword>
<feature type="transmembrane region" description="Helical" evidence="3">
    <location>
        <begin position="387"/>
        <end position="406"/>
    </location>
</feature>
<dbReference type="PANTHER" id="PTHR43156:SF9">
    <property type="entry name" value="HAMP DOMAIN-CONTAINING PROTEIN"/>
    <property type="match status" value="1"/>
</dbReference>
<dbReference type="EMBL" id="JABAIL010000002">
    <property type="protein sequence ID" value="NLR90726.1"/>
    <property type="molecule type" value="Genomic_DNA"/>
</dbReference>
<dbReference type="PANTHER" id="PTHR43156">
    <property type="entry name" value="STAGE II SPORULATION PROTEIN E-RELATED"/>
    <property type="match status" value="1"/>
</dbReference>
<feature type="coiled-coil region" evidence="2">
    <location>
        <begin position="450"/>
        <end position="484"/>
    </location>
</feature>
<dbReference type="RefSeq" id="WP_168881443.1">
    <property type="nucleotide sequence ID" value="NZ_JABAIL010000002.1"/>
</dbReference>
<dbReference type="InterPro" id="IPR052016">
    <property type="entry name" value="Bact_Sigma-Reg"/>
</dbReference>
<evidence type="ECO:0000313" key="6">
    <source>
        <dbReference type="Proteomes" id="UP000585050"/>
    </source>
</evidence>